<evidence type="ECO:0000256" key="6">
    <source>
        <dbReference type="ARBA" id="ARBA00022989"/>
    </source>
</evidence>
<dbReference type="InterPro" id="IPR050297">
    <property type="entry name" value="LipidA_mod_glycosyltrf_83"/>
</dbReference>
<dbReference type="EMBL" id="PVTE01000017">
    <property type="protein sequence ID" value="PRY34408.1"/>
    <property type="molecule type" value="Genomic_DNA"/>
</dbReference>
<feature type="transmembrane region" description="Helical" evidence="8">
    <location>
        <begin position="298"/>
        <end position="319"/>
    </location>
</feature>
<dbReference type="GO" id="GO:0005886">
    <property type="term" value="C:plasma membrane"/>
    <property type="evidence" value="ECO:0007669"/>
    <property type="project" value="UniProtKB-SubCell"/>
</dbReference>
<keyword evidence="3" id="KW-0328">Glycosyltransferase</keyword>
<dbReference type="GO" id="GO:0009103">
    <property type="term" value="P:lipopolysaccharide biosynthetic process"/>
    <property type="evidence" value="ECO:0007669"/>
    <property type="project" value="UniProtKB-ARBA"/>
</dbReference>
<name>A0A2T0SLX9_9BACT</name>
<dbReference type="PANTHER" id="PTHR33908:SF11">
    <property type="entry name" value="MEMBRANE PROTEIN"/>
    <property type="match status" value="1"/>
</dbReference>
<dbReference type="Pfam" id="PF13231">
    <property type="entry name" value="PMT_2"/>
    <property type="match status" value="1"/>
</dbReference>
<evidence type="ECO:0000256" key="3">
    <source>
        <dbReference type="ARBA" id="ARBA00022676"/>
    </source>
</evidence>
<feature type="transmembrane region" description="Helical" evidence="8">
    <location>
        <begin position="194"/>
        <end position="214"/>
    </location>
</feature>
<feature type="transmembrane region" description="Helical" evidence="8">
    <location>
        <begin position="331"/>
        <end position="350"/>
    </location>
</feature>
<dbReference type="Proteomes" id="UP000238375">
    <property type="component" value="Unassembled WGS sequence"/>
</dbReference>
<proteinExistence type="predicted"/>
<evidence type="ECO:0000256" key="8">
    <source>
        <dbReference type="SAM" id="Phobius"/>
    </source>
</evidence>
<feature type="transmembrane region" description="Helical" evidence="8">
    <location>
        <begin position="149"/>
        <end position="182"/>
    </location>
</feature>
<dbReference type="RefSeq" id="WP_106139345.1">
    <property type="nucleotide sequence ID" value="NZ_PVTE01000017.1"/>
</dbReference>
<reference evidence="10 11" key="1">
    <citation type="submission" date="2018-03" db="EMBL/GenBank/DDBJ databases">
        <title>Genomic Encyclopedia of Archaeal and Bacterial Type Strains, Phase II (KMG-II): from individual species to whole genera.</title>
        <authorList>
            <person name="Goeker M."/>
        </authorList>
    </citation>
    <scope>NUCLEOTIDE SEQUENCE [LARGE SCALE GENOMIC DNA]</scope>
    <source>
        <strain evidence="10 11">DSM 28354</strain>
    </source>
</reference>
<comment type="subcellular location">
    <subcellularLocation>
        <location evidence="1">Cell membrane</location>
        <topology evidence="1">Multi-pass membrane protein</topology>
    </subcellularLocation>
</comment>
<keyword evidence="11" id="KW-1185">Reference proteome</keyword>
<dbReference type="AlphaFoldDB" id="A0A2T0SLX9"/>
<gene>
    <name evidence="10" type="ORF">CLV58_11712</name>
</gene>
<accession>A0A2T0SLX9</accession>
<feature type="transmembrane region" description="Helical" evidence="8">
    <location>
        <begin position="72"/>
        <end position="93"/>
    </location>
</feature>
<evidence type="ECO:0000256" key="2">
    <source>
        <dbReference type="ARBA" id="ARBA00022475"/>
    </source>
</evidence>
<keyword evidence="7 8" id="KW-0472">Membrane</keyword>
<dbReference type="PANTHER" id="PTHR33908">
    <property type="entry name" value="MANNOSYLTRANSFERASE YKCB-RELATED"/>
    <property type="match status" value="1"/>
</dbReference>
<keyword evidence="2" id="KW-1003">Cell membrane</keyword>
<feature type="transmembrane region" description="Helical" evidence="8">
    <location>
        <begin position="275"/>
        <end position="292"/>
    </location>
</feature>
<comment type="caution">
    <text evidence="10">The sequence shown here is derived from an EMBL/GenBank/DDBJ whole genome shotgun (WGS) entry which is preliminary data.</text>
</comment>
<dbReference type="OrthoDB" id="913152at2"/>
<evidence type="ECO:0000256" key="7">
    <source>
        <dbReference type="ARBA" id="ARBA00023136"/>
    </source>
</evidence>
<feature type="domain" description="Glycosyltransferase RgtA/B/C/D-like" evidence="9">
    <location>
        <begin position="62"/>
        <end position="179"/>
    </location>
</feature>
<feature type="transmembrane region" description="Helical" evidence="8">
    <location>
        <begin position="243"/>
        <end position="263"/>
    </location>
</feature>
<evidence type="ECO:0000256" key="4">
    <source>
        <dbReference type="ARBA" id="ARBA00022679"/>
    </source>
</evidence>
<evidence type="ECO:0000256" key="5">
    <source>
        <dbReference type="ARBA" id="ARBA00022692"/>
    </source>
</evidence>
<dbReference type="InterPro" id="IPR038731">
    <property type="entry name" value="RgtA/B/C-like"/>
</dbReference>
<evidence type="ECO:0000259" key="9">
    <source>
        <dbReference type="Pfam" id="PF13231"/>
    </source>
</evidence>
<keyword evidence="6 8" id="KW-1133">Transmembrane helix</keyword>
<evidence type="ECO:0000313" key="11">
    <source>
        <dbReference type="Proteomes" id="UP000238375"/>
    </source>
</evidence>
<evidence type="ECO:0000256" key="1">
    <source>
        <dbReference type="ARBA" id="ARBA00004651"/>
    </source>
</evidence>
<organism evidence="10 11">
    <name type="scientific">Spirosoma oryzae</name>
    <dbReference type="NCBI Taxonomy" id="1469603"/>
    <lineage>
        <taxon>Bacteria</taxon>
        <taxon>Pseudomonadati</taxon>
        <taxon>Bacteroidota</taxon>
        <taxon>Cytophagia</taxon>
        <taxon>Cytophagales</taxon>
        <taxon>Cytophagaceae</taxon>
        <taxon>Spirosoma</taxon>
    </lineage>
</organism>
<evidence type="ECO:0000313" key="10">
    <source>
        <dbReference type="EMBL" id="PRY34408.1"/>
    </source>
</evidence>
<dbReference type="GO" id="GO:0016763">
    <property type="term" value="F:pentosyltransferase activity"/>
    <property type="evidence" value="ECO:0007669"/>
    <property type="project" value="TreeGrafter"/>
</dbReference>
<keyword evidence="4" id="KW-0808">Transferase</keyword>
<protein>
    <recommendedName>
        <fullName evidence="9">Glycosyltransferase RgtA/B/C/D-like domain-containing protein</fullName>
    </recommendedName>
</protein>
<sequence length="486" mass="54187">MGRLLPALALFGLVFFVFAYNSGYGYDATEYLFVARSLSHDGALYDFIPSKSYLIYASTHVLLTLLGGYNHVSISLLITLLAMGVTTAGYWAARPFGQRAATISAGLIALTCFFTEMNYLEPESWIALTGLLAFGLAIRNDGRDNWRWLGAGVLLGIGMCFKSVAAFYMVGFAGYLALLWLTGHQTFGRMVGRGLLTLLGFLLPLGLSATYFYATGRLNPHVEWTYIYPFGGYPSHTLFLVKFLVKLSWLLALLALSLVLVWLPPYRRQYARTPALWLALLLAVFACVSLLKTQASHYFFPAAVFFNLHLGFLADRLLTNQSWSVSRLPRTALVGAVGLAVVAVVALWLYRPDAVRRFTRLADYGGEVHQANFIRQQVGPTGHVLIFDNAMMLYFLSDVAPNVPFINTEMQTTHYIDQHPDAYGRALADTNLKMIVIDNRSCVIDDSTATNKPANAYALRQLRASLNRYFQPGTDSTFGMHYWVRK</sequence>
<keyword evidence="5 8" id="KW-0812">Transmembrane</keyword>